<sequence length="670" mass="74986">MEEKQLDFNQPLLSVRRISATTIPSEVEDKRKFDNSLPNTPPIPFYKSELKSGPVRNPGAVPFQWEKTPGRPKDETRPKNWGLEKPPVAPKLPPGRVLNIKEQRASDKRSEDPHVTMPRKENESPSSRSVSSVAENVLTLESSKEELVAKSSDSEDGDEAFVDARDTLSRTESFFLNCSVSGLSGLDGPEVISTSTFSTDPQTRDFMMGRFLPAAKAMASETPQYTFRKQPVAREQPRPLKKNVSWDKRPPVYHHRFNISPHLAQAEEEDSDDDSDDYDQTGDISTKACGLLPRFCLKTSLCLLNPVPGMKVRSQVAIPSLCRVPAKIPHTVSHYETKNKNANHAISQRRTVDGDQKKLHEDKNNLRHESDQINSQSSHQTPNGSSIYRRLHDGSMSPSPNETLQALFREDEGDKGDCIFEEANKSKVNELLGKRQKNFREILADQGSDGDLGLSGPMEKTVYVDSVHLVETADTDSVPNKKEHTASGDTDFKGLSKIEVVEKEHLGSSFEDIKCFGVAEAKEVLPDTNLEYHPSPAYNSNQEKDIEMIKSFRQEQDLSCDLATFSLKASNDRYLDCNEPHPPNSEMQKILEVGDSEFPLPPPLPKSPSESWLWRTLPSISSRNASRPFIGKQSKASSVDPKWETIVKTSKVHCGHLRFSEEMLTPVPET</sequence>
<comment type="caution">
    <text evidence="2">The sequence shown here is derived from an EMBL/GenBank/DDBJ whole genome shotgun (WGS) entry which is preliminary data.</text>
</comment>
<feature type="compositionally biased region" description="Basic and acidic residues" evidence="1">
    <location>
        <begin position="99"/>
        <end position="123"/>
    </location>
</feature>
<feature type="compositionally biased region" description="Polar residues" evidence="1">
    <location>
        <begin position="372"/>
        <end position="386"/>
    </location>
</feature>
<evidence type="ECO:0000313" key="3">
    <source>
        <dbReference type="Proteomes" id="UP001370490"/>
    </source>
</evidence>
<organism evidence="2 3">
    <name type="scientific">Dillenia turbinata</name>
    <dbReference type="NCBI Taxonomy" id="194707"/>
    <lineage>
        <taxon>Eukaryota</taxon>
        <taxon>Viridiplantae</taxon>
        <taxon>Streptophyta</taxon>
        <taxon>Embryophyta</taxon>
        <taxon>Tracheophyta</taxon>
        <taxon>Spermatophyta</taxon>
        <taxon>Magnoliopsida</taxon>
        <taxon>eudicotyledons</taxon>
        <taxon>Gunneridae</taxon>
        <taxon>Pentapetalae</taxon>
        <taxon>Dilleniales</taxon>
        <taxon>Dilleniaceae</taxon>
        <taxon>Dillenia</taxon>
    </lineage>
</organism>
<reference evidence="2 3" key="1">
    <citation type="submission" date="2023-12" db="EMBL/GenBank/DDBJ databases">
        <title>A high-quality genome assembly for Dillenia turbinata (Dilleniales).</title>
        <authorList>
            <person name="Chanderbali A."/>
        </authorList>
    </citation>
    <scope>NUCLEOTIDE SEQUENCE [LARGE SCALE GENOMIC DNA]</scope>
    <source>
        <strain evidence="2">LSX21</strain>
        <tissue evidence="2">Leaf</tissue>
    </source>
</reference>
<accession>A0AAN8UZB2</accession>
<feature type="compositionally biased region" description="Basic and acidic residues" evidence="1">
    <location>
        <begin position="68"/>
        <end position="78"/>
    </location>
</feature>
<feature type="compositionally biased region" description="Polar residues" evidence="1">
    <location>
        <begin position="340"/>
        <end position="349"/>
    </location>
</feature>
<keyword evidence="3" id="KW-1185">Reference proteome</keyword>
<proteinExistence type="predicted"/>
<feature type="region of interest" description="Disordered" evidence="1">
    <location>
        <begin position="222"/>
        <end position="279"/>
    </location>
</feature>
<feature type="region of interest" description="Disordered" evidence="1">
    <location>
        <begin position="29"/>
        <end position="159"/>
    </location>
</feature>
<dbReference type="AlphaFoldDB" id="A0AAN8UZB2"/>
<gene>
    <name evidence="2" type="ORF">RJ641_015606</name>
</gene>
<dbReference type="InterPro" id="IPR007789">
    <property type="entry name" value="DUF688"/>
</dbReference>
<evidence type="ECO:0000256" key="1">
    <source>
        <dbReference type="SAM" id="MobiDB-lite"/>
    </source>
</evidence>
<dbReference type="Pfam" id="PF05097">
    <property type="entry name" value="DUF688"/>
    <property type="match status" value="1"/>
</dbReference>
<name>A0AAN8UZB2_9MAGN</name>
<dbReference type="EMBL" id="JBAMMX010000021">
    <property type="protein sequence ID" value="KAK6919702.1"/>
    <property type="molecule type" value="Genomic_DNA"/>
</dbReference>
<dbReference type="Proteomes" id="UP001370490">
    <property type="component" value="Unassembled WGS sequence"/>
</dbReference>
<feature type="compositionally biased region" description="Acidic residues" evidence="1">
    <location>
        <begin position="266"/>
        <end position="279"/>
    </location>
</feature>
<dbReference type="PANTHER" id="PTHR33671">
    <property type="entry name" value="N-METHYLTRANSFERASE, PUTATIVE (DUF688)-RELATED"/>
    <property type="match status" value="1"/>
</dbReference>
<evidence type="ECO:0000313" key="2">
    <source>
        <dbReference type="EMBL" id="KAK6919702.1"/>
    </source>
</evidence>
<feature type="compositionally biased region" description="Low complexity" evidence="1">
    <location>
        <begin position="124"/>
        <end position="133"/>
    </location>
</feature>
<feature type="compositionally biased region" description="Basic and acidic residues" evidence="1">
    <location>
        <begin position="350"/>
        <end position="371"/>
    </location>
</feature>
<dbReference type="PANTHER" id="PTHR33671:SF2">
    <property type="entry name" value="N-METHYLTRANSFERASE, PUTATIVE (DUF688)-RELATED"/>
    <property type="match status" value="1"/>
</dbReference>
<feature type="region of interest" description="Disordered" evidence="1">
    <location>
        <begin position="333"/>
        <end position="402"/>
    </location>
</feature>
<protein>
    <submittedName>
        <fullName evidence="2">Uncharacterized protein</fullName>
    </submittedName>
</protein>